<accession>A0A6P2D6Z0</accession>
<evidence type="ECO:0000313" key="2">
    <source>
        <dbReference type="Proteomes" id="UP000464178"/>
    </source>
</evidence>
<dbReference type="Proteomes" id="UP000464178">
    <property type="component" value="Chromosome"/>
</dbReference>
<dbReference type="RefSeq" id="WP_162671046.1">
    <property type="nucleotide sequence ID" value="NZ_LR593886.1"/>
</dbReference>
<gene>
    <name evidence="1" type="ORF">SOIL9_08990</name>
</gene>
<dbReference type="KEGG" id="gms:SOIL9_08990"/>
<proteinExistence type="predicted"/>
<keyword evidence="2" id="KW-1185">Reference proteome</keyword>
<protein>
    <submittedName>
        <fullName evidence="1">Uncharacterized protein</fullName>
    </submittedName>
</protein>
<name>A0A6P2D6Z0_9BACT</name>
<reference evidence="1 2" key="1">
    <citation type="submission" date="2019-05" db="EMBL/GenBank/DDBJ databases">
        <authorList>
            <consortium name="Science for Life Laboratories"/>
        </authorList>
    </citation>
    <scope>NUCLEOTIDE SEQUENCE [LARGE SCALE GENOMIC DNA]</scope>
    <source>
        <strain evidence="1">Soil9</strain>
    </source>
</reference>
<dbReference type="AlphaFoldDB" id="A0A6P2D6Z0"/>
<evidence type="ECO:0000313" key="1">
    <source>
        <dbReference type="EMBL" id="VTR97081.1"/>
    </source>
</evidence>
<sequence length="110" mass="12098">MSTEGSRMLVAAFDLRERAERAMSQLLADGHEPEHVQLLAGAELPLECATEWFRAGLTTEEIGYYADELAAGRWLVAVWSHVYDIASVLGVFGRHGGSVRMPPEIREGSP</sequence>
<dbReference type="EMBL" id="LR593886">
    <property type="protein sequence ID" value="VTR97081.1"/>
    <property type="molecule type" value="Genomic_DNA"/>
</dbReference>
<organism evidence="1 2">
    <name type="scientific">Gemmata massiliana</name>
    <dbReference type="NCBI Taxonomy" id="1210884"/>
    <lineage>
        <taxon>Bacteria</taxon>
        <taxon>Pseudomonadati</taxon>
        <taxon>Planctomycetota</taxon>
        <taxon>Planctomycetia</taxon>
        <taxon>Gemmatales</taxon>
        <taxon>Gemmataceae</taxon>
        <taxon>Gemmata</taxon>
    </lineage>
</organism>